<dbReference type="Proteomes" id="UP001333110">
    <property type="component" value="Unassembled WGS sequence"/>
</dbReference>
<name>A0AAN7MRI6_MYCAM</name>
<dbReference type="EMBL" id="JAUNZN010000018">
    <property type="protein sequence ID" value="KAK4811059.1"/>
    <property type="molecule type" value="Genomic_DNA"/>
</dbReference>
<organism evidence="1 2">
    <name type="scientific">Mycteria americana</name>
    <name type="common">Wood stork</name>
    <dbReference type="NCBI Taxonomy" id="33587"/>
    <lineage>
        <taxon>Eukaryota</taxon>
        <taxon>Metazoa</taxon>
        <taxon>Chordata</taxon>
        <taxon>Craniata</taxon>
        <taxon>Vertebrata</taxon>
        <taxon>Euteleostomi</taxon>
        <taxon>Archelosauria</taxon>
        <taxon>Archosauria</taxon>
        <taxon>Dinosauria</taxon>
        <taxon>Saurischia</taxon>
        <taxon>Theropoda</taxon>
        <taxon>Coelurosauria</taxon>
        <taxon>Aves</taxon>
        <taxon>Neognathae</taxon>
        <taxon>Neoaves</taxon>
        <taxon>Aequornithes</taxon>
        <taxon>Ciconiiformes</taxon>
        <taxon>Ciconiidae</taxon>
        <taxon>Mycteria</taxon>
    </lineage>
</organism>
<reference evidence="1 2" key="1">
    <citation type="journal article" date="2023" name="J. Hered.">
        <title>Chromosome-level genome of the wood stork (Mycteria americana) provides insight into avian chromosome evolution.</title>
        <authorList>
            <person name="Flamio R. Jr."/>
            <person name="Ramstad K.M."/>
        </authorList>
    </citation>
    <scope>NUCLEOTIDE SEQUENCE [LARGE SCALE GENOMIC DNA]</scope>
    <source>
        <strain evidence="1">JAX WOST 10</strain>
    </source>
</reference>
<sequence>MQEQSVPEGLHPVEGTHTGAVLEGLQPMRRTYVGEVNEGLYPMGRTPYWSRGRAIRLAFWAASAHCWLMSSFSSTNTLKSFSAGLLSIHSSPSLYPCLGLPRPRLALLNFRRFPWAHLSSLSRVSTRPLSLVSSTNLLRVHSIPLSMSPTKIPLRDTTCHWSPPGHRAVDRNSLSVTIQPIPYPLSGPLVESMSLNFRDKDVVMDLPQFESVLPVM</sequence>
<proteinExistence type="predicted"/>
<feature type="non-terminal residue" evidence="1">
    <location>
        <position position="216"/>
    </location>
</feature>
<comment type="caution">
    <text evidence="1">The sequence shown here is derived from an EMBL/GenBank/DDBJ whole genome shotgun (WGS) entry which is preliminary data.</text>
</comment>
<accession>A0AAN7MRI6</accession>
<evidence type="ECO:0000313" key="1">
    <source>
        <dbReference type="EMBL" id="KAK4811059.1"/>
    </source>
</evidence>
<keyword evidence="2" id="KW-1185">Reference proteome</keyword>
<protein>
    <submittedName>
        <fullName evidence="1">Uncharacterized protein</fullName>
    </submittedName>
</protein>
<gene>
    <name evidence="1" type="ORF">QYF61_016345</name>
</gene>
<dbReference type="AlphaFoldDB" id="A0AAN7MRI6"/>
<evidence type="ECO:0000313" key="2">
    <source>
        <dbReference type="Proteomes" id="UP001333110"/>
    </source>
</evidence>